<proteinExistence type="predicted"/>
<dbReference type="PATRIC" id="fig|1300343.5.peg.1269"/>
<evidence type="ECO:0008006" key="3">
    <source>
        <dbReference type="Google" id="ProtNLM"/>
    </source>
</evidence>
<dbReference type="Gene3D" id="2.40.160.50">
    <property type="entry name" value="membrane protein fhac: a member of the omp85/tpsb transporter family"/>
    <property type="match status" value="1"/>
</dbReference>
<protein>
    <recommendedName>
        <fullName evidence="3">POTRA domain-containing protein</fullName>
    </recommendedName>
</protein>
<dbReference type="RefSeq" id="WP_035327535.1">
    <property type="nucleotide sequence ID" value="NZ_CP015125.1"/>
</dbReference>
<dbReference type="KEGG" id="ddo:I597_1258"/>
<keyword evidence="2" id="KW-1185">Reference proteome</keyword>
<sequence length="561" mass="64015">MKTYILLLTLFVFTITLSGQNSDSKLLLLLEGENKEETELLNTIPHTKSFTEAALLYNEIDSITNRLITEGYFDIEKTVQQSNNIYTTTFSLNTRYDSLTLDISKQPILKIYIKETAYTIDNDILIIETAFAKALLEQLTTIAANNGDPFASFQITELTKTNNIINGRLEVTSNKQRKITDVIYKGYPNYPTTFLNNITKEVLNKTYNQEKLNTINEELHSLRFISTTKKAEALFKKDSTTVFYYIKKVDQNQFDGFIGFASNEDNTLRLDGYLDLQLINNFNYGEELSLNYKSDGEDQSQLKIKVSLPYILKTPLGIESSLSIFRKDSTFSTTDINIQAYYHPTTNHKISTGYRNITSENLLTNQDTEKYVADFNTTTGYLEYQYTKRNNDYFFPTTTQFHIQTNYGTRIANMTKTPQTQILLKMKRIFNFNNKNSIYISGSFNSLFSENYITNELFRLGGITSIRGFEENSIFANLSGIINTEYRLKLSNSLYINTVTDGGYVENSIANKKNYLLSLGAGAGIRTKAGLLQINIANGKFNNSAFDFSNTKLHLILAVRF</sequence>
<name>A0A0A2GW27_9FLAO</name>
<gene>
    <name evidence="1" type="ORF">NV36_11900</name>
</gene>
<dbReference type="OrthoDB" id="9811416at2"/>
<evidence type="ECO:0000313" key="1">
    <source>
        <dbReference type="EMBL" id="KGO07464.1"/>
    </source>
</evidence>
<dbReference type="EMBL" id="JSAQ01000001">
    <property type="protein sequence ID" value="KGO07464.1"/>
    <property type="molecule type" value="Genomic_DNA"/>
</dbReference>
<dbReference type="Proteomes" id="UP000030140">
    <property type="component" value="Unassembled WGS sequence"/>
</dbReference>
<dbReference type="AlphaFoldDB" id="A0A0A2GW27"/>
<accession>A0A0A2GW27</accession>
<organism evidence="1 2">
    <name type="scientific">Dokdonia donghaensis DSW-1</name>
    <dbReference type="NCBI Taxonomy" id="1300343"/>
    <lineage>
        <taxon>Bacteria</taxon>
        <taxon>Pseudomonadati</taxon>
        <taxon>Bacteroidota</taxon>
        <taxon>Flavobacteriia</taxon>
        <taxon>Flavobacteriales</taxon>
        <taxon>Flavobacteriaceae</taxon>
        <taxon>Dokdonia</taxon>
    </lineage>
</organism>
<comment type="caution">
    <text evidence="1">The sequence shown here is derived from an EMBL/GenBank/DDBJ whole genome shotgun (WGS) entry which is preliminary data.</text>
</comment>
<reference evidence="1 2" key="1">
    <citation type="submission" date="2014-10" db="EMBL/GenBank/DDBJ databases">
        <title>Draft genome sequence of the proteorhodopsin-containing marine bacterium Dokdonia donghaensis.</title>
        <authorList>
            <person name="Gomez-Consarnau L."/>
            <person name="Gonzalez J.M."/>
            <person name="Riedel T."/>
            <person name="Jaenicke S."/>
            <person name="Wagner-Doebler I."/>
            <person name="Fuhrman J.A."/>
        </authorList>
    </citation>
    <scope>NUCLEOTIDE SEQUENCE [LARGE SCALE GENOMIC DNA]</scope>
    <source>
        <strain evidence="1 2">DSW-1</strain>
    </source>
</reference>
<evidence type="ECO:0000313" key="2">
    <source>
        <dbReference type="Proteomes" id="UP000030140"/>
    </source>
</evidence>